<sequence>MKIQFISASNNSNNYENVSIYIYSLEDQSTVLAIDHPDNKGKYSRKLLQGNYTLTISFPGGFSNPAFQLIGGETHEIKYTIQ</sequence>
<evidence type="ECO:0000313" key="2">
    <source>
        <dbReference type="Proteomes" id="UP000480178"/>
    </source>
</evidence>
<dbReference type="KEGG" id="rhoz:GXP67_35705"/>
<dbReference type="SUPFAM" id="SSF49464">
    <property type="entry name" value="Carboxypeptidase regulatory domain-like"/>
    <property type="match status" value="1"/>
</dbReference>
<dbReference type="AlphaFoldDB" id="A0A6C0GTX9"/>
<dbReference type="RefSeq" id="WP_162447574.1">
    <property type="nucleotide sequence ID" value="NZ_CP048222.1"/>
</dbReference>
<accession>A0A6C0GTX9</accession>
<proteinExistence type="predicted"/>
<dbReference type="Proteomes" id="UP000480178">
    <property type="component" value="Chromosome"/>
</dbReference>
<dbReference type="InterPro" id="IPR008969">
    <property type="entry name" value="CarboxyPept-like_regulatory"/>
</dbReference>
<gene>
    <name evidence="1" type="ORF">GXP67_35705</name>
</gene>
<dbReference type="EMBL" id="CP048222">
    <property type="protein sequence ID" value="QHT71639.1"/>
    <property type="molecule type" value="Genomic_DNA"/>
</dbReference>
<evidence type="ECO:0000313" key="1">
    <source>
        <dbReference type="EMBL" id="QHT71639.1"/>
    </source>
</evidence>
<organism evidence="1 2">
    <name type="scientific">Rhodocytophaga rosea</name>
    <dbReference type="NCBI Taxonomy" id="2704465"/>
    <lineage>
        <taxon>Bacteria</taxon>
        <taxon>Pseudomonadati</taxon>
        <taxon>Bacteroidota</taxon>
        <taxon>Cytophagia</taxon>
        <taxon>Cytophagales</taxon>
        <taxon>Rhodocytophagaceae</taxon>
        <taxon>Rhodocytophaga</taxon>
    </lineage>
</organism>
<keyword evidence="2" id="KW-1185">Reference proteome</keyword>
<protein>
    <submittedName>
        <fullName evidence="1">Uncharacterized protein</fullName>
    </submittedName>
</protein>
<name>A0A6C0GTX9_9BACT</name>
<reference evidence="1 2" key="1">
    <citation type="submission" date="2020-01" db="EMBL/GenBank/DDBJ databases">
        <authorList>
            <person name="Kim M.K."/>
        </authorList>
    </citation>
    <scope>NUCLEOTIDE SEQUENCE [LARGE SCALE GENOMIC DNA]</scope>
    <source>
        <strain evidence="1 2">172606-1</strain>
    </source>
</reference>